<feature type="coiled-coil region" evidence="1">
    <location>
        <begin position="112"/>
        <end position="196"/>
    </location>
</feature>
<dbReference type="AlphaFoldDB" id="A0A9D9H269"/>
<dbReference type="Proteomes" id="UP000823612">
    <property type="component" value="Unassembled WGS sequence"/>
</dbReference>
<dbReference type="PROSITE" id="PS51257">
    <property type="entry name" value="PROKAR_LIPOPROTEIN"/>
    <property type="match status" value="1"/>
</dbReference>
<gene>
    <name evidence="2" type="ORF">IAB08_10105</name>
</gene>
<dbReference type="EMBL" id="JADIMZ010000158">
    <property type="protein sequence ID" value="MBO8433626.1"/>
    <property type="molecule type" value="Genomic_DNA"/>
</dbReference>
<evidence type="ECO:0000313" key="3">
    <source>
        <dbReference type="Proteomes" id="UP000823612"/>
    </source>
</evidence>
<evidence type="ECO:0000256" key="1">
    <source>
        <dbReference type="SAM" id="Coils"/>
    </source>
</evidence>
<accession>A0A9D9H269</accession>
<reference evidence="2" key="1">
    <citation type="submission" date="2020-10" db="EMBL/GenBank/DDBJ databases">
        <authorList>
            <person name="Gilroy R."/>
        </authorList>
    </citation>
    <scope>NUCLEOTIDE SEQUENCE</scope>
    <source>
        <strain evidence="2">2889</strain>
    </source>
</reference>
<reference evidence="2" key="2">
    <citation type="journal article" date="2021" name="PeerJ">
        <title>Extensive microbial diversity within the chicken gut microbiome revealed by metagenomics and culture.</title>
        <authorList>
            <person name="Gilroy R."/>
            <person name="Ravi A."/>
            <person name="Getino M."/>
            <person name="Pursley I."/>
            <person name="Horton D.L."/>
            <person name="Alikhan N.F."/>
            <person name="Baker D."/>
            <person name="Gharbi K."/>
            <person name="Hall N."/>
            <person name="Watson M."/>
            <person name="Adriaenssens E.M."/>
            <person name="Foster-Nyarko E."/>
            <person name="Jarju S."/>
            <person name="Secka A."/>
            <person name="Antonio M."/>
            <person name="Oren A."/>
            <person name="Chaudhuri R.R."/>
            <person name="La Ragione R."/>
            <person name="Hildebrand F."/>
            <person name="Pallen M.J."/>
        </authorList>
    </citation>
    <scope>NUCLEOTIDE SEQUENCE</scope>
    <source>
        <strain evidence="2">2889</strain>
    </source>
</reference>
<proteinExistence type="predicted"/>
<evidence type="ECO:0008006" key="4">
    <source>
        <dbReference type="Google" id="ProtNLM"/>
    </source>
</evidence>
<sequence length="330" mass="37695">MLANRSPVYVLTAFCALLLMASSCKMSRVKDLEAENARLQNDIVRSDSVQIQFMNAYAEIESNLDEIRLREKIINESSFDTEANSDVQKRILEAIDEIGGLMAKNRQRLQEMESLRRQLMSARSANRILKAKNETLKQGVDPDAQLKLMEVSEENARLMALNQALEKTIARLKEQLAESEARIEGLQEELSLMEDAYIALRGVNDSLLRNEIFYLNQIQSKDSCIFALKAWLEGNHEAYYIVGTGKELKRKEILVEDGINSHLRLRDFTEVRDYMDLTSIETKSSKAELLSEHPDGSYAINDKDKRNLKIEIVDPLSFWSGSRVCVIRVK</sequence>
<organism evidence="2 3">
    <name type="scientific">Candidatus Pullibacteroides excrementavium</name>
    <dbReference type="NCBI Taxonomy" id="2840905"/>
    <lineage>
        <taxon>Bacteria</taxon>
        <taxon>Pseudomonadati</taxon>
        <taxon>Bacteroidota</taxon>
        <taxon>Bacteroidia</taxon>
        <taxon>Bacteroidales</taxon>
        <taxon>Candidatus Pullibacteroides</taxon>
    </lineage>
</organism>
<name>A0A9D9H269_9BACT</name>
<comment type="caution">
    <text evidence="2">The sequence shown here is derived from an EMBL/GenBank/DDBJ whole genome shotgun (WGS) entry which is preliminary data.</text>
</comment>
<evidence type="ECO:0000313" key="2">
    <source>
        <dbReference type="EMBL" id="MBO8433626.1"/>
    </source>
</evidence>
<protein>
    <recommendedName>
        <fullName evidence="4">Chromosome partition protein Smc</fullName>
    </recommendedName>
</protein>
<keyword evidence="1" id="KW-0175">Coiled coil</keyword>